<proteinExistence type="predicted"/>
<sequence length="570" mass="63242">MPQTDSQPLSISAQRRKLKNEIAWHYAQIAGLKAQFNALNPISALPNELIAKIFRFYAFLNGVPFDLTWTRVMLVCRKWHAIALAEQPLWSFVRQGFSSFVHYRSLKRVLTQLDRSGAAPLTVEMQSSDSRLFTDSLLEHTDRLREVKIRGESVHTMQFLHSLASHSLPLLRSITVDPGYKWEEVPETLNTCPPALFDGRAPQLTSLDVKIASVDWSLFRGLTRLSLEGAADTKLPPTNILDVLEASPGLTYIRLARVLTRQVLVGETRVVSLPNLGVLWIQDDVEICASFIRHISVAPTAHLLLYGYGIQTGGDVTDLLIPVRKHVRGPSAPAIRCLQLDASGEGNLPNSPPQHLRICASTAPGEPNSLKTKSAYISVNSHPNTGHALRQILSKVLKALPSHTVTHLECRSARHFSVASWKTALALLPSLEVIYAFADYGAERLFHTLTELTEAPKPGVGFPVNLRHVHLRVYVWEARDDEEDMRVIAANVLTALKRLLAVRVAAESPLGLLEIEEGGSGVVVSEEEWRELSEQVGSLTRNGYPYVTRRMLAGLDQAEDSRSSDEGDEE</sequence>
<gene>
    <name evidence="2" type="ORF">FB45DRAFT_939396</name>
</gene>
<dbReference type="InterPro" id="IPR032675">
    <property type="entry name" value="LRR_dom_sf"/>
</dbReference>
<dbReference type="Gene3D" id="3.80.10.10">
    <property type="entry name" value="Ribonuclease Inhibitor"/>
    <property type="match status" value="1"/>
</dbReference>
<evidence type="ECO:0000313" key="3">
    <source>
        <dbReference type="Proteomes" id="UP001221142"/>
    </source>
</evidence>
<dbReference type="AlphaFoldDB" id="A0AAD7FDI2"/>
<name>A0AAD7FDI2_9AGAR</name>
<comment type="caution">
    <text evidence="2">The sequence shown here is derived from an EMBL/GenBank/DDBJ whole genome shotgun (WGS) entry which is preliminary data.</text>
</comment>
<evidence type="ECO:0000259" key="1">
    <source>
        <dbReference type="Pfam" id="PF12937"/>
    </source>
</evidence>
<dbReference type="EMBL" id="JARKIF010000030">
    <property type="protein sequence ID" value="KAJ7612614.1"/>
    <property type="molecule type" value="Genomic_DNA"/>
</dbReference>
<evidence type="ECO:0000313" key="2">
    <source>
        <dbReference type="EMBL" id="KAJ7612614.1"/>
    </source>
</evidence>
<dbReference type="Pfam" id="PF12937">
    <property type="entry name" value="F-box-like"/>
    <property type="match status" value="1"/>
</dbReference>
<protein>
    <recommendedName>
        <fullName evidence="1">F-box domain-containing protein</fullName>
    </recommendedName>
</protein>
<dbReference type="SUPFAM" id="SSF81383">
    <property type="entry name" value="F-box domain"/>
    <property type="match status" value="1"/>
</dbReference>
<keyword evidence="3" id="KW-1185">Reference proteome</keyword>
<dbReference type="Proteomes" id="UP001221142">
    <property type="component" value="Unassembled WGS sequence"/>
</dbReference>
<reference evidence="2" key="1">
    <citation type="submission" date="2023-03" db="EMBL/GenBank/DDBJ databases">
        <title>Massive genome expansion in bonnet fungi (Mycena s.s.) driven by repeated elements and novel gene families across ecological guilds.</title>
        <authorList>
            <consortium name="Lawrence Berkeley National Laboratory"/>
            <person name="Harder C.B."/>
            <person name="Miyauchi S."/>
            <person name="Viragh M."/>
            <person name="Kuo A."/>
            <person name="Thoen E."/>
            <person name="Andreopoulos B."/>
            <person name="Lu D."/>
            <person name="Skrede I."/>
            <person name="Drula E."/>
            <person name="Henrissat B."/>
            <person name="Morin E."/>
            <person name="Kohler A."/>
            <person name="Barry K."/>
            <person name="LaButti K."/>
            <person name="Morin E."/>
            <person name="Salamov A."/>
            <person name="Lipzen A."/>
            <person name="Mereny Z."/>
            <person name="Hegedus B."/>
            <person name="Baldrian P."/>
            <person name="Stursova M."/>
            <person name="Weitz H."/>
            <person name="Taylor A."/>
            <person name="Grigoriev I.V."/>
            <person name="Nagy L.G."/>
            <person name="Martin F."/>
            <person name="Kauserud H."/>
        </authorList>
    </citation>
    <scope>NUCLEOTIDE SEQUENCE</scope>
    <source>
        <strain evidence="2">9284</strain>
    </source>
</reference>
<dbReference type="InterPro" id="IPR001810">
    <property type="entry name" value="F-box_dom"/>
</dbReference>
<accession>A0AAD7FDI2</accession>
<feature type="domain" description="F-box" evidence="1">
    <location>
        <begin position="42"/>
        <end position="92"/>
    </location>
</feature>
<organism evidence="2 3">
    <name type="scientific">Roridomyces roridus</name>
    <dbReference type="NCBI Taxonomy" id="1738132"/>
    <lineage>
        <taxon>Eukaryota</taxon>
        <taxon>Fungi</taxon>
        <taxon>Dikarya</taxon>
        <taxon>Basidiomycota</taxon>
        <taxon>Agaricomycotina</taxon>
        <taxon>Agaricomycetes</taxon>
        <taxon>Agaricomycetidae</taxon>
        <taxon>Agaricales</taxon>
        <taxon>Marasmiineae</taxon>
        <taxon>Mycenaceae</taxon>
        <taxon>Roridomyces</taxon>
    </lineage>
</organism>
<dbReference type="InterPro" id="IPR036047">
    <property type="entry name" value="F-box-like_dom_sf"/>
</dbReference>